<evidence type="ECO:0000256" key="1">
    <source>
        <dbReference type="ARBA" id="ARBA00004123"/>
    </source>
</evidence>
<dbReference type="GO" id="GO:0042393">
    <property type="term" value="F:histone binding"/>
    <property type="evidence" value="ECO:0007669"/>
    <property type="project" value="TreeGrafter"/>
</dbReference>
<keyword evidence="4" id="KW-0156">Chromatin regulator</keyword>
<feature type="compositionally biased region" description="Acidic residues" evidence="8">
    <location>
        <begin position="114"/>
        <end position="138"/>
    </location>
</feature>
<comment type="similarity">
    <text evidence="2">Belongs to the nucleoplasmin family.</text>
</comment>
<keyword evidence="3" id="KW-0217">Developmental protein</keyword>
<dbReference type="InterPro" id="IPR004301">
    <property type="entry name" value="Nucleoplasmin"/>
</dbReference>
<dbReference type="Gene3D" id="2.60.120.340">
    <property type="entry name" value="Nucleoplasmin core domain"/>
    <property type="match status" value="1"/>
</dbReference>
<dbReference type="GO" id="GO:0006338">
    <property type="term" value="P:chromatin remodeling"/>
    <property type="evidence" value="ECO:0007669"/>
    <property type="project" value="TreeGrafter"/>
</dbReference>
<dbReference type="InterPro" id="IPR036824">
    <property type="entry name" value="Nucleoplasmin_core_dom_sf"/>
</dbReference>
<dbReference type="GO" id="GO:0045740">
    <property type="term" value="P:positive regulation of DNA replication"/>
    <property type="evidence" value="ECO:0007669"/>
    <property type="project" value="TreeGrafter"/>
</dbReference>
<accession>A0A6P3VE06</accession>
<dbReference type="PANTHER" id="PTHR22747">
    <property type="entry name" value="NUCLEOPLASMIN"/>
    <property type="match status" value="1"/>
</dbReference>
<feature type="compositionally biased region" description="Basic residues" evidence="8">
    <location>
        <begin position="177"/>
        <end position="191"/>
    </location>
</feature>
<reference evidence="11" key="1">
    <citation type="submission" date="2025-08" db="UniProtKB">
        <authorList>
            <consortium name="RefSeq"/>
        </authorList>
    </citation>
    <scope>IDENTIFICATION</scope>
</reference>
<evidence type="ECO:0000256" key="4">
    <source>
        <dbReference type="ARBA" id="ARBA00022853"/>
    </source>
</evidence>
<dbReference type="FunFam" id="2.60.120.340:FF:000003">
    <property type="entry name" value="Nucleoplasmin 2"/>
    <property type="match status" value="1"/>
</dbReference>
<proteinExistence type="inferred from homology"/>
<dbReference type="GO" id="GO:0005730">
    <property type="term" value="C:nucleolus"/>
    <property type="evidence" value="ECO:0007669"/>
    <property type="project" value="TreeGrafter"/>
</dbReference>
<dbReference type="RefSeq" id="XP_012669693.1">
    <property type="nucleotide sequence ID" value="XM_012814239.2"/>
</dbReference>
<feature type="domain" description="Nucleoplasmin core" evidence="9">
    <location>
        <begin position="11"/>
        <end position="110"/>
    </location>
</feature>
<evidence type="ECO:0000256" key="3">
    <source>
        <dbReference type="ARBA" id="ARBA00022473"/>
    </source>
</evidence>
<evidence type="ECO:0000259" key="9">
    <source>
        <dbReference type="Pfam" id="PF03066"/>
    </source>
</evidence>
<dbReference type="OrthoDB" id="6075101at2759"/>
<gene>
    <name evidence="11" type="primary">npm2b</name>
</gene>
<evidence type="ECO:0000313" key="11">
    <source>
        <dbReference type="RefSeq" id="XP_012669693.1"/>
    </source>
</evidence>
<dbReference type="SUPFAM" id="SSF69203">
    <property type="entry name" value="Nucleoplasmin-like core domain"/>
    <property type="match status" value="1"/>
</dbReference>
<sequence length="191" mass="21055">MNKSDKPLSTLWGCELSEANKEKTFSTEESNLQHQLAVRSMCLGHTAKDEFNIIELVTGSGKEATEGIPVATLHAKSMPTVNLTGVELHPPVTFRLKFGSGPVHICAEHVAFEEDLSDEELEEEEEEEEVEDEEEIEVSPEKPVKKQAAKNGGPVKRKKPEKAVDSTLSDDENNPPKKGKGRGRKPQAQKV</sequence>
<protein>
    <submittedName>
        <fullName evidence="11">Nucleoplasmin-2b</fullName>
    </submittedName>
</protein>
<dbReference type="Pfam" id="PF03066">
    <property type="entry name" value="Nucleoplasmin"/>
    <property type="match status" value="1"/>
</dbReference>
<evidence type="ECO:0000313" key="10">
    <source>
        <dbReference type="Proteomes" id="UP000515152"/>
    </source>
</evidence>
<dbReference type="CTD" id="555786"/>
<dbReference type="GO" id="GO:0003723">
    <property type="term" value="F:RNA binding"/>
    <property type="evidence" value="ECO:0007669"/>
    <property type="project" value="TreeGrafter"/>
</dbReference>
<evidence type="ECO:0000256" key="8">
    <source>
        <dbReference type="SAM" id="MobiDB-lite"/>
    </source>
</evidence>
<dbReference type="InterPro" id="IPR024057">
    <property type="entry name" value="Nucleoplasmin_core_dom"/>
</dbReference>
<dbReference type="GO" id="GO:0005737">
    <property type="term" value="C:cytoplasm"/>
    <property type="evidence" value="ECO:0007669"/>
    <property type="project" value="TreeGrafter"/>
</dbReference>
<dbReference type="GO" id="GO:0003682">
    <property type="term" value="F:chromatin binding"/>
    <property type="evidence" value="ECO:0007669"/>
    <property type="project" value="TreeGrafter"/>
</dbReference>
<feature type="region of interest" description="Disordered" evidence="8">
    <location>
        <begin position="114"/>
        <end position="191"/>
    </location>
</feature>
<keyword evidence="5" id="KW-0143">Chaperone</keyword>
<dbReference type="GO" id="GO:0005654">
    <property type="term" value="C:nucleoplasm"/>
    <property type="evidence" value="ECO:0007669"/>
    <property type="project" value="TreeGrafter"/>
</dbReference>
<keyword evidence="6" id="KW-0539">Nucleus</keyword>
<keyword evidence="7" id="KW-0278">Fertilization</keyword>
<dbReference type="AlphaFoldDB" id="A0A6P3VE06"/>
<evidence type="ECO:0000256" key="6">
    <source>
        <dbReference type="ARBA" id="ARBA00023242"/>
    </source>
</evidence>
<dbReference type="GeneID" id="105888493"/>
<evidence type="ECO:0000256" key="7">
    <source>
        <dbReference type="ARBA" id="ARBA00023279"/>
    </source>
</evidence>
<evidence type="ECO:0000256" key="2">
    <source>
        <dbReference type="ARBA" id="ARBA00010744"/>
    </source>
</evidence>
<dbReference type="PANTHER" id="PTHR22747:SF14">
    <property type="entry name" value="NUCLEOPLASMIN-2"/>
    <property type="match status" value="1"/>
</dbReference>
<dbReference type="Proteomes" id="UP000515152">
    <property type="component" value="Chromosome 12"/>
</dbReference>
<dbReference type="GO" id="GO:0007338">
    <property type="term" value="P:single fertilization"/>
    <property type="evidence" value="ECO:0007669"/>
    <property type="project" value="UniProtKB-KW"/>
</dbReference>
<organism evidence="10 11">
    <name type="scientific">Clupea harengus</name>
    <name type="common">Atlantic herring</name>
    <dbReference type="NCBI Taxonomy" id="7950"/>
    <lineage>
        <taxon>Eukaryota</taxon>
        <taxon>Metazoa</taxon>
        <taxon>Chordata</taxon>
        <taxon>Craniata</taxon>
        <taxon>Vertebrata</taxon>
        <taxon>Euteleostomi</taxon>
        <taxon>Actinopterygii</taxon>
        <taxon>Neopterygii</taxon>
        <taxon>Teleostei</taxon>
        <taxon>Clupei</taxon>
        <taxon>Clupeiformes</taxon>
        <taxon>Clupeoidei</taxon>
        <taxon>Clupeidae</taxon>
        <taxon>Clupea</taxon>
    </lineage>
</organism>
<keyword evidence="10" id="KW-1185">Reference proteome</keyword>
<dbReference type="KEGG" id="char:105888493"/>
<name>A0A6P3VE06_CLUHA</name>
<evidence type="ECO:0000256" key="5">
    <source>
        <dbReference type="ARBA" id="ARBA00023186"/>
    </source>
</evidence>
<comment type="subcellular location">
    <subcellularLocation>
        <location evidence="1">Nucleus</location>
    </subcellularLocation>
</comment>